<proteinExistence type="predicted"/>
<keyword evidence="3" id="KW-1185">Reference proteome</keyword>
<dbReference type="InParanoid" id="A0A2J6SW58"/>
<dbReference type="GeneID" id="36596904"/>
<accession>A0A2J6SW58</accession>
<dbReference type="Proteomes" id="UP000235371">
    <property type="component" value="Unassembled WGS sequence"/>
</dbReference>
<evidence type="ECO:0000313" key="2">
    <source>
        <dbReference type="EMBL" id="PMD54996.1"/>
    </source>
</evidence>
<dbReference type="RefSeq" id="XP_024731900.1">
    <property type="nucleotide sequence ID" value="XM_024888828.1"/>
</dbReference>
<evidence type="ECO:0000256" key="1">
    <source>
        <dbReference type="SAM" id="MobiDB-lite"/>
    </source>
</evidence>
<feature type="compositionally biased region" description="Basic and acidic residues" evidence="1">
    <location>
        <begin position="383"/>
        <end position="398"/>
    </location>
</feature>
<dbReference type="OrthoDB" id="3533284at2759"/>
<protein>
    <submittedName>
        <fullName evidence="2">Uncharacterized protein</fullName>
    </submittedName>
</protein>
<name>A0A2J6SW58_9HELO</name>
<dbReference type="AlphaFoldDB" id="A0A2J6SW58"/>
<gene>
    <name evidence="2" type="ORF">K444DRAFT_94797</name>
</gene>
<dbReference type="EMBL" id="KZ613856">
    <property type="protein sequence ID" value="PMD54996.1"/>
    <property type="molecule type" value="Genomic_DNA"/>
</dbReference>
<sequence length="419" mass="47345">MISRRMADNDFETNGNSSIGLPHYYLEGFEAIRLHNINDGSAIPKSMSITRFREVVSSGGYTDAALSDLMVEVFSATHKSGKFIPGEEPLLGTYTCRFSGADLSSNYHAPEAAHCAHAKEVNKTAKEAFEEHLLPLELPCSYYAQGPLKLVNPKLCGFSSFKTRRDQTRHVFQHTLVLYHKYYVAGNIPHGEWHCYYNSCAILTNPTANDTQGPPKVILLTSSIFSSEKDYLRHLYYEHRLSPLSVKSISWCGICEQFLEWEQFGVRKDDHFASHWEEVWRLVREHGYAGQFDNGRRTIPSFCPFCLHNENLSPIERISATMSQVTRSSNFDHIAAHIDAPNLLSTFMCPCFPITCTYQQEMLPQELSSHLSNVHGIAMPKTTRKEQRETQKKARALGERSVNAQGGLGSGKPSKRIKM</sequence>
<feature type="region of interest" description="Disordered" evidence="1">
    <location>
        <begin position="377"/>
        <end position="419"/>
    </location>
</feature>
<evidence type="ECO:0000313" key="3">
    <source>
        <dbReference type="Proteomes" id="UP000235371"/>
    </source>
</evidence>
<organism evidence="2 3">
    <name type="scientific">Hyaloscypha bicolor E</name>
    <dbReference type="NCBI Taxonomy" id="1095630"/>
    <lineage>
        <taxon>Eukaryota</taxon>
        <taxon>Fungi</taxon>
        <taxon>Dikarya</taxon>
        <taxon>Ascomycota</taxon>
        <taxon>Pezizomycotina</taxon>
        <taxon>Leotiomycetes</taxon>
        <taxon>Helotiales</taxon>
        <taxon>Hyaloscyphaceae</taxon>
        <taxon>Hyaloscypha</taxon>
        <taxon>Hyaloscypha bicolor</taxon>
    </lineage>
</organism>
<reference evidence="2 3" key="1">
    <citation type="submission" date="2016-04" db="EMBL/GenBank/DDBJ databases">
        <title>A degradative enzymes factory behind the ericoid mycorrhizal symbiosis.</title>
        <authorList>
            <consortium name="DOE Joint Genome Institute"/>
            <person name="Martino E."/>
            <person name="Morin E."/>
            <person name="Grelet G."/>
            <person name="Kuo A."/>
            <person name="Kohler A."/>
            <person name="Daghino S."/>
            <person name="Barry K."/>
            <person name="Choi C."/>
            <person name="Cichocki N."/>
            <person name="Clum A."/>
            <person name="Copeland A."/>
            <person name="Hainaut M."/>
            <person name="Haridas S."/>
            <person name="Labutti K."/>
            <person name="Lindquist E."/>
            <person name="Lipzen A."/>
            <person name="Khouja H.-R."/>
            <person name="Murat C."/>
            <person name="Ohm R."/>
            <person name="Olson A."/>
            <person name="Spatafora J."/>
            <person name="Veneault-Fourrey C."/>
            <person name="Henrissat B."/>
            <person name="Grigoriev I."/>
            <person name="Martin F."/>
            <person name="Perotto S."/>
        </authorList>
    </citation>
    <scope>NUCLEOTIDE SEQUENCE [LARGE SCALE GENOMIC DNA]</scope>
    <source>
        <strain evidence="2 3">E</strain>
    </source>
</reference>